<dbReference type="AlphaFoldDB" id="A0A1I3R7Y2"/>
<evidence type="ECO:0000256" key="2">
    <source>
        <dbReference type="ARBA" id="ARBA00023125"/>
    </source>
</evidence>
<reference evidence="6 7" key="1">
    <citation type="submission" date="2016-10" db="EMBL/GenBank/DDBJ databases">
        <authorList>
            <person name="de Groot N.N."/>
        </authorList>
    </citation>
    <scope>NUCLEOTIDE SEQUENCE [LARGE SCALE GENOMIC DNA]</scope>
    <source>
        <strain evidence="6 7">DSM 44468</strain>
    </source>
</reference>
<gene>
    <name evidence="6" type="ORF">SAMN05421835_105185</name>
</gene>
<sequence>MIPVSPGAAAVPYGRPVESVNARVREPKQERSRLSFDKALDAVVALLVERRSDAFTLADVAQRAGVSTGSIYGRVSSKDDLIRAAHVREMARIGEEQRAAFAGPAPEGETFGEAVERVLGTAAELLRRNAPVLGPFMLLANTDAQIAELGGAAHAELRDAFVAALAEREDEIRHPDPHRALEWSFTVVYSVLARWLALGSTQQASGEGEWSEILVDLARMVLAFLTQPEPPRKRRRR</sequence>
<evidence type="ECO:0000256" key="4">
    <source>
        <dbReference type="PROSITE-ProRule" id="PRU00335"/>
    </source>
</evidence>
<dbReference type="SUPFAM" id="SSF46689">
    <property type="entry name" value="Homeodomain-like"/>
    <property type="match status" value="1"/>
</dbReference>
<dbReference type="GO" id="GO:0000976">
    <property type="term" value="F:transcription cis-regulatory region binding"/>
    <property type="evidence" value="ECO:0007669"/>
    <property type="project" value="TreeGrafter"/>
</dbReference>
<feature type="domain" description="HTH tetR-type" evidence="5">
    <location>
        <begin position="33"/>
        <end position="93"/>
    </location>
</feature>
<organism evidence="6 7">
    <name type="scientific">Amycolatopsis sacchari</name>
    <dbReference type="NCBI Taxonomy" id="115433"/>
    <lineage>
        <taxon>Bacteria</taxon>
        <taxon>Bacillati</taxon>
        <taxon>Actinomycetota</taxon>
        <taxon>Actinomycetes</taxon>
        <taxon>Pseudonocardiales</taxon>
        <taxon>Pseudonocardiaceae</taxon>
        <taxon>Amycolatopsis</taxon>
    </lineage>
</organism>
<dbReference type="Proteomes" id="UP000199025">
    <property type="component" value="Unassembled WGS sequence"/>
</dbReference>
<dbReference type="InterPro" id="IPR009057">
    <property type="entry name" value="Homeodomain-like_sf"/>
</dbReference>
<keyword evidence="2 4" id="KW-0238">DNA-binding</keyword>
<keyword evidence="7" id="KW-1185">Reference proteome</keyword>
<dbReference type="PROSITE" id="PS50977">
    <property type="entry name" value="HTH_TETR_2"/>
    <property type="match status" value="1"/>
</dbReference>
<dbReference type="EMBL" id="FORP01000005">
    <property type="protein sequence ID" value="SFJ42438.1"/>
    <property type="molecule type" value="Genomic_DNA"/>
</dbReference>
<name>A0A1I3R7Y2_9PSEU</name>
<dbReference type="GO" id="GO:0003700">
    <property type="term" value="F:DNA-binding transcription factor activity"/>
    <property type="evidence" value="ECO:0007669"/>
    <property type="project" value="TreeGrafter"/>
</dbReference>
<evidence type="ECO:0000259" key="5">
    <source>
        <dbReference type="PROSITE" id="PS50977"/>
    </source>
</evidence>
<evidence type="ECO:0000313" key="6">
    <source>
        <dbReference type="EMBL" id="SFJ42438.1"/>
    </source>
</evidence>
<proteinExistence type="predicted"/>
<evidence type="ECO:0000256" key="3">
    <source>
        <dbReference type="ARBA" id="ARBA00023163"/>
    </source>
</evidence>
<dbReference type="PANTHER" id="PTHR30055">
    <property type="entry name" value="HTH-TYPE TRANSCRIPTIONAL REGULATOR RUTR"/>
    <property type="match status" value="1"/>
</dbReference>
<dbReference type="Gene3D" id="1.10.357.10">
    <property type="entry name" value="Tetracycline Repressor, domain 2"/>
    <property type="match status" value="1"/>
</dbReference>
<accession>A0A1I3R7Y2</accession>
<feature type="DNA-binding region" description="H-T-H motif" evidence="4">
    <location>
        <begin position="56"/>
        <end position="75"/>
    </location>
</feature>
<evidence type="ECO:0000256" key="1">
    <source>
        <dbReference type="ARBA" id="ARBA00023015"/>
    </source>
</evidence>
<keyword evidence="3" id="KW-0804">Transcription</keyword>
<keyword evidence="1" id="KW-0805">Transcription regulation</keyword>
<dbReference type="Pfam" id="PF00440">
    <property type="entry name" value="TetR_N"/>
    <property type="match status" value="1"/>
</dbReference>
<dbReference type="OrthoDB" id="3786809at2"/>
<dbReference type="STRING" id="115433.SAMN05421835_105185"/>
<dbReference type="PANTHER" id="PTHR30055:SF234">
    <property type="entry name" value="HTH-TYPE TRANSCRIPTIONAL REGULATOR BETI"/>
    <property type="match status" value="1"/>
</dbReference>
<dbReference type="InterPro" id="IPR001647">
    <property type="entry name" value="HTH_TetR"/>
</dbReference>
<dbReference type="InterPro" id="IPR050109">
    <property type="entry name" value="HTH-type_TetR-like_transc_reg"/>
</dbReference>
<protein>
    <submittedName>
        <fullName evidence="6">DNA-binding transcriptional regulator, AcrR family</fullName>
    </submittedName>
</protein>
<evidence type="ECO:0000313" key="7">
    <source>
        <dbReference type="Proteomes" id="UP000199025"/>
    </source>
</evidence>